<dbReference type="SUPFAM" id="SSF56281">
    <property type="entry name" value="Metallo-hydrolase/oxidoreductase"/>
    <property type="match status" value="1"/>
</dbReference>
<evidence type="ECO:0000259" key="1">
    <source>
        <dbReference type="SMART" id="SM00849"/>
    </source>
</evidence>
<dbReference type="InterPro" id="IPR001279">
    <property type="entry name" value="Metallo-B-lactamas"/>
</dbReference>
<sequence length="283" mass="31434">MEKTKITIVCENRASEKMGIMGEHGFCALIEKNKEQILLDTGQGLCLKANAHVLDIDLAGIRKIVLSHGHFDHTGGLADLMPRNEKTEVWAHPDIFSPKYVQRGVEDKDKESFIGIRFSQEQLEADMNAQFHFKKEFSAISDDIFFSGEIPRKTNFEGSDTRLLVKQGQSFIPDPLLDDASLLIETASGPVILAGCAHSGIVNVMNHFSQKTGYTSFHAVIGGTHLGFLNSDQQLEKTMDAFEHYNLKLIAVSHCTGNEAAAACHNRFKNRFAFANAGWSMEF</sequence>
<dbReference type="RefSeq" id="WP_092238336.1">
    <property type="nucleotide sequence ID" value="NZ_FNLL01000020.1"/>
</dbReference>
<accession>A0A1H2K4U4</accession>
<gene>
    <name evidence="2" type="ORF">SAMN04487931_12014</name>
</gene>
<dbReference type="InterPro" id="IPR041712">
    <property type="entry name" value="DHPS-like_MBL-fold"/>
</dbReference>
<feature type="domain" description="Metallo-beta-lactamase" evidence="1">
    <location>
        <begin position="24"/>
        <end position="198"/>
    </location>
</feature>
<dbReference type="PANTHER" id="PTHR13754">
    <property type="entry name" value="METALLO-BETA-LACTAMASE SUPERFAMILY PROTEIN"/>
    <property type="match status" value="1"/>
</dbReference>
<proteinExistence type="predicted"/>
<dbReference type="PANTHER" id="PTHR13754:SF13">
    <property type="entry name" value="METALLO-BETA-LACTAMASE SUPERFAMILY PROTEIN (AFU_ORTHOLOGUE AFUA_3G07630)"/>
    <property type="match status" value="1"/>
</dbReference>
<organism evidence="2 3">
    <name type="scientific">Desulfobacula phenolica</name>
    <dbReference type="NCBI Taxonomy" id="90732"/>
    <lineage>
        <taxon>Bacteria</taxon>
        <taxon>Pseudomonadati</taxon>
        <taxon>Thermodesulfobacteriota</taxon>
        <taxon>Desulfobacteria</taxon>
        <taxon>Desulfobacterales</taxon>
        <taxon>Desulfobacteraceae</taxon>
        <taxon>Desulfobacula</taxon>
    </lineage>
</organism>
<dbReference type="EMBL" id="FNLL01000020">
    <property type="protein sequence ID" value="SDU63376.1"/>
    <property type="molecule type" value="Genomic_DNA"/>
</dbReference>
<dbReference type="GO" id="GO:0016740">
    <property type="term" value="F:transferase activity"/>
    <property type="evidence" value="ECO:0007669"/>
    <property type="project" value="TreeGrafter"/>
</dbReference>
<dbReference type="Proteomes" id="UP000199608">
    <property type="component" value="Unassembled WGS sequence"/>
</dbReference>
<dbReference type="InterPro" id="IPR036866">
    <property type="entry name" value="RibonucZ/Hydroxyglut_hydro"/>
</dbReference>
<reference evidence="3" key="1">
    <citation type="submission" date="2016-10" db="EMBL/GenBank/DDBJ databases">
        <authorList>
            <person name="Varghese N."/>
            <person name="Submissions S."/>
        </authorList>
    </citation>
    <scope>NUCLEOTIDE SEQUENCE [LARGE SCALE GENOMIC DNA]</scope>
    <source>
        <strain evidence="3">DSM 3384</strain>
    </source>
</reference>
<dbReference type="Gene3D" id="3.60.15.10">
    <property type="entry name" value="Ribonuclease Z/Hydroxyacylglutathione hydrolase-like"/>
    <property type="match status" value="1"/>
</dbReference>
<dbReference type="Pfam" id="PF00753">
    <property type="entry name" value="Lactamase_B"/>
    <property type="match status" value="1"/>
</dbReference>
<evidence type="ECO:0000313" key="3">
    <source>
        <dbReference type="Proteomes" id="UP000199608"/>
    </source>
</evidence>
<protein>
    <submittedName>
        <fullName evidence="2">7,8-dihydropterin-6-yl-methyl-4-(Beta-D-ribofuranosyl)aminobenzene 5'-phosphate synthase</fullName>
    </submittedName>
</protein>
<name>A0A1H2K4U4_9BACT</name>
<dbReference type="CDD" id="cd07713">
    <property type="entry name" value="DHPS-like_MBL-fold"/>
    <property type="match status" value="1"/>
</dbReference>
<dbReference type="InterPro" id="IPR052926">
    <property type="entry name" value="Metallo-beta-lactamase_dom"/>
</dbReference>
<dbReference type="SMART" id="SM00849">
    <property type="entry name" value="Lactamase_B"/>
    <property type="match status" value="1"/>
</dbReference>
<evidence type="ECO:0000313" key="2">
    <source>
        <dbReference type="EMBL" id="SDU63376.1"/>
    </source>
</evidence>
<dbReference type="AlphaFoldDB" id="A0A1H2K4U4"/>
<keyword evidence="3" id="KW-1185">Reference proteome</keyword>